<evidence type="ECO:0000313" key="3">
    <source>
        <dbReference type="Proteomes" id="UP001279734"/>
    </source>
</evidence>
<dbReference type="PANTHER" id="PTHR31722">
    <property type="entry name" value="OS06G0675200 PROTEIN"/>
    <property type="match status" value="1"/>
</dbReference>
<gene>
    <name evidence="2" type="ORF">Nepgr_026443</name>
</gene>
<feature type="region of interest" description="Disordered" evidence="1">
    <location>
        <begin position="106"/>
        <end position="145"/>
    </location>
</feature>
<dbReference type="AlphaFoldDB" id="A0AAD3Y216"/>
<sequence length="205" mass="22222">MGCLEMFNSDHKGLGAGGSGGGAPISPRISFSNDFVESHSQEKIIKQEERGSREAPISTDFEFSVTNYSMICADELFFKGKLLPLKDSCSNNQMKRTVATTLRDELLVQDDDDDDDGDDDDGDEKDDNGVSLKPPRGPSSRWKGFLGLGKSHVGLKKIEKNDGFSMQKAPKSVASAFSSEPPNFSKPTKETVGDEGSSGTDMEKK</sequence>
<accession>A0AAD3Y216</accession>
<protein>
    <submittedName>
        <fullName evidence="2">Uncharacterized protein</fullName>
    </submittedName>
</protein>
<feature type="compositionally biased region" description="Polar residues" evidence="1">
    <location>
        <begin position="175"/>
        <end position="186"/>
    </location>
</feature>
<feature type="region of interest" description="Disordered" evidence="1">
    <location>
        <begin position="159"/>
        <end position="205"/>
    </location>
</feature>
<keyword evidence="3" id="KW-1185">Reference proteome</keyword>
<comment type="caution">
    <text evidence="2">The sequence shown here is derived from an EMBL/GenBank/DDBJ whole genome shotgun (WGS) entry which is preliminary data.</text>
</comment>
<dbReference type="Proteomes" id="UP001279734">
    <property type="component" value="Unassembled WGS sequence"/>
</dbReference>
<feature type="compositionally biased region" description="Acidic residues" evidence="1">
    <location>
        <begin position="107"/>
        <end position="126"/>
    </location>
</feature>
<evidence type="ECO:0000313" key="2">
    <source>
        <dbReference type="EMBL" id="GMH24600.1"/>
    </source>
</evidence>
<dbReference type="EMBL" id="BSYO01000028">
    <property type="protein sequence ID" value="GMH24600.1"/>
    <property type="molecule type" value="Genomic_DNA"/>
</dbReference>
<proteinExistence type="predicted"/>
<dbReference type="PANTHER" id="PTHR31722:SF62">
    <property type="entry name" value="EMB|CAB62433.1"/>
    <property type="match status" value="1"/>
</dbReference>
<evidence type="ECO:0000256" key="1">
    <source>
        <dbReference type="SAM" id="MobiDB-lite"/>
    </source>
</evidence>
<reference evidence="2" key="1">
    <citation type="submission" date="2023-05" db="EMBL/GenBank/DDBJ databases">
        <title>Nepenthes gracilis genome sequencing.</title>
        <authorList>
            <person name="Fukushima K."/>
        </authorList>
    </citation>
    <scope>NUCLEOTIDE SEQUENCE</scope>
    <source>
        <strain evidence="2">SING2019-196</strain>
    </source>
</reference>
<organism evidence="2 3">
    <name type="scientific">Nepenthes gracilis</name>
    <name type="common">Slender pitcher plant</name>
    <dbReference type="NCBI Taxonomy" id="150966"/>
    <lineage>
        <taxon>Eukaryota</taxon>
        <taxon>Viridiplantae</taxon>
        <taxon>Streptophyta</taxon>
        <taxon>Embryophyta</taxon>
        <taxon>Tracheophyta</taxon>
        <taxon>Spermatophyta</taxon>
        <taxon>Magnoliopsida</taxon>
        <taxon>eudicotyledons</taxon>
        <taxon>Gunneridae</taxon>
        <taxon>Pentapetalae</taxon>
        <taxon>Caryophyllales</taxon>
        <taxon>Nepenthaceae</taxon>
        <taxon>Nepenthes</taxon>
    </lineage>
</organism>
<name>A0AAD3Y216_NEPGR</name>